<reference evidence="11 12" key="1">
    <citation type="journal article" date="2013" name="Genome Announc.">
        <title>Draft Genome Sequence of Cesiribacter andamanensis Strain AMV16T, Isolated from a Soil Sample from a Mud Volcano in the Andaman Islands, India.</title>
        <authorList>
            <person name="Shivaji S."/>
            <person name="Ara S."/>
            <person name="Begum Z."/>
            <person name="Srinivas T.N."/>
            <person name="Singh A."/>
            <person name="Kumar Pinnaka A."/>
        </authorList>
    </citation>
    <scope>NUCLEOTIDE SEQUENCE [LARGE SCALE GENOMIC DNA]</scope>
    <source>
        <strain evidence="11 12">AMV16</strain>
    </source>
</reference>
<evidence type="ECO:0000256" key="7">
    <source>
        <dbReference type="ARBA" id="ARBA00022692"/>
    </source>
</evidence>
<sequence>MEWNAVLEAVSAMGWIEALAVLLALAYVLLAAAESIWCWPAAFVSTSLYLYLCLAANLWAESGLQLFYIVMAVVGWVQWRRRGHRRRQAVPESGHPLSEGEQRPIVQWPLRWHLLIVLANTALTLLIGWLLARYTPAANPYLDSFTTVFSLVTTWMVTQKVLENWLYWIVIDAASIFLYASREFTLTPYLFGLYTLIALAGYLRWRKQYLSHPLA</sequence>
<dbReference type="InterPro" id="IPR006419">
    <property type="entry name" value="NMN_transpt_PnuC"/>
</dbReference>
<evidence type="ECO:0000313" key="12">
    <source>
        <dbReference type="Proteomes" id="UP000011910"/>
    </source>
</evidence>
<dbReference type="AlphaFoldDB" id="M7NLL6"/>
<evidence type="ECO:0000256" key="2">
    <source>
        <dbReference type="ARBA" id="ARBA00004651"/>
    </source>
</evidence>
<keyword evidence="8 10" id="KW-1133">Transmembrane helix</keyword>
<keyword evidence="7 10" id="KW-0812">Transmembrane</keyword>
<keyword evidence="12" id="KW-1185">Reference proteome</keyword>
<evidence type="ECO:0000256" key="4">
    <source>
        <dbReference type="ARBA" id="ARBA00017522"/>
    </source>
</evidence>
<dbReference type="Proteomes" id="UP000011910">
    <property type="component" value="Unassembled WGS sequence"/>
</dbReference>
<dbReference type="RefSeq" id="WP_009195607.1">
    <property type="nucleotide sequence ID" value="NZ_AODQ01000050.1"/>
</dbReference>
<comment type="similarity">
    <text evidence="3">Belongs to the nicotinamide ribonucleoside (NR) uptake permease (TC 4.B.1) family.</text>
</comment>
<evidence type="ECO:0000256" key="8">
    <source>
        <dbReference type="ARBA" id="ARBA00022989"/>
    </source>
</evidence>
<feature type="transmembrane region" description="Helical" evidence="10">
    <location>
        <begin position="112"/>
        <end position="132"/>
    </location>
</feature>
<dbReference type="Pfam" id="PF04973">
    <property type="entry name" value="NMN_transporter"/>
    <property type="match status" value="1"/>
</dbReference>
<evidence type="ECO:0000256" key="6">
    <source>
        <dbReference type="ARBA" id="ARBA00022475"/>
    </source>
</evidence>
<evidence type="ECO:0000256" key="3">
    <source>
        <dbReference type="ARBA" id="ARBA00006669"/>
    </source>
</evidence>
<feature type="transmembrane region" description="Helical" evidence="10">
    <location>
        <begin position="186"/>
        <end position="205"/>
    </location>
</feature>
<protein>
    <recommendedName>
        <fullName evidence="4">Nicotinamide riboside transporter PnuC</fullName>
    </recommendedName>
</protein>
<proteinExistence type="inferred from homology"/>
<keyword evidence="5" id="KW-0813">Transport</keyword>
<dbReference type="NCBIfam" id="TIGR01528">
    <property type="entry name" value="NMN_trans_PnuC"/>
    <property type="match status" value="1"/>
</dbReference>
<dbReference type="GO" id="GO:0005886">
    <property type="term" value="C:plasma membrane"/>
    <property type="evidence" value="ECO:0007669"/>
    <property type="project" value="UniProtKB-SubCell"/>
</dbReference>
<comment type="function">
    <text evidence="1">Required for nicotinamide riboside transport across the inner membrane.</text>
</comment>
<comment type="caution">
    <text evidence="11">The sequence shown here is derived from an EMBL/GenBank/DDBJ whole genome shotgun (WGS) entry which is preliminary data.</text>
</comment>
<evidence type="ECO:0000256" key="5">
    <source>
        <dbReference type="ARBA" id="ARBA00022448"/>
    </source>
</evidence>
<dbReference type="PANTHER" id="PTHR36122:SF2">
    <property type="entry name" value="NICOTINAMIDE RIBOSIDE TRANSPORTER PNUC"/>
    <property type="match status" value="1"/>
</dbReference>
<comment type="subcellular location">
    <subcellularLocation>
        <location evidence="2">Cell membrane</location>
        <topology evidence="2">Multi-pass membrane protein</topology>
    </subcellularLocation>
</comment>
<dbReference type="OrthoDB" id="9791248at2"/>
<dbReference type="STRING" id="1279009.ADICEAN_02214"/>
<dbReference type="eggNOG" id="COG3201">
    <property type="taxonomic scope" value="Bacteria"/>
</dbReference>
<evidence type="ECO:0000256" key="1">
    <source>
        <dbReference type="ARBA" id="ARBA00002672"/>
    </source>
</evidence>
<evidence type="ECO:0000256" key="10">
    <source>
        <dbReference type="SAM" id="Phobius"/>
    </source>
</evidence>
<dbReference type="GO" id="GO:0034257">
    <property type="term" value="F:nicotinamide riboside transmembrane transporter activity"/>
    <property type="evidence" value="ECO:0007669"/>
    <property type="project" value="InterPro"/>
</dbReference>
<gene>
    <name evidence="11" type="primary">pnuC_1</name>
    <name evidence="11" type="ORF">ADICEAN_02214</name>
</gene>
<dbReference type="EMBL" id="AODQ01000050">
    <property type="protein sequence ID" value="EMR02675.1"/>
    <property type="molecule type" value="Genomic_DNA"/>
</dbReference>
<accession>M7NLL6</accession>
<dbReference type="PANTHER" id="PTHR36122">
    <property type="entry name" value="NICOTINAMIDE RIBOSIDE TRANSPORTER PNUC"/>
    <property type="match status" value="1"/>
</dbReference>
<feature type="transmembrane region" description="Helical" evidence="10">
    <location>
        <begin position="63"/>
        <end position="79"/>
    </location>
</feature>
<evidence type="ECO:0000256" key="9">
    <source>
        <dbReference type="ARBA" id="ARBA00023136"/>
    </source>
</evidence>
<evidence type="ECO:0000313" key="11">
    <source>
        <dbReference type="EMBL" id="EMR02675.1"/>
    </source>
</evidence>
<keyword evidence="6" id="KW-1003">Cell membrane</keyword>
<name>M7NLL6_9BACT</name>
<organism evidence="11 12">
    <name type="scientific">Cesiribacter andamanensis AMV16</name>
    <dbReference type="NCBI Taxonomy" id="1279009"/>
    <lineage>
        <taxon>Bacteria</taxon>
        <taxon>Pseudomonadati</taxon>
        <taxon>Bacteroidota</taxon>
        <taxon>Cytophagia</taxon>
        <taxon>Cytophagales</taxon>
        <taxon>Cesiribacteraceae</taxon>
        <taxon>Cesiribacter</taxon>
    </lineage>
</organism>
<keyword evidence="9 10" id="KW-0472">Membrane</keyword>